<dbReference type="FunFam" id="2.60.40.60:FF:000094">
    <property type="entry name" value="protocadherin gamma-C4 isoform X2"/>
    <property type="match status" value="1"/>
</dbReference>
<dbReference type="InterPro" id="IPR020894">
    <property type="entry name" value="Cadherin_CS"/>
</dbReference>
<dbReference type="GO" id="GO:0007156">
    <property type="term" value="P:homophilic cell adhesion via plasma membrane adhesion molecules"/>
    <property type="evidence" value="ECO:0007669"/>
    <property type="project" value="InterPro"/>
</dbReference>
<dbReference type="AlphaFoldDB" id="A0A6P8GXL4"/>
<dbReference type="OrthoDB" id="6491773at2759"/>
<dbReference type="SUPFAM" id="SSF49313">
    <property type="entry name" value="Cadherin-like"/>
    <property type="match status" value="3"/>
</dbReference>
<dbReference type="PROSITE" id="PS50268">
    <property type="entry name" value="CADHERIN_2"/>
    <property type="match status" value="2"/>
</dbReference>
<keyword evidence="6" id="KW-1133">Transmembrane helix</keyword>
<proteinExistence type="predicted"/>
<dbReference type="GO" id="GO:0009653">
    <property type="term" value="P:anatomical structure morphogenesis"/>
    <property type="evidence" value="ECO:0007669"/>
    <property type="project" value="UniProtKB-ARBA"/>
</dbReference>
<dbReference type="KEGG" id="char:116225145"/>
<dbReference type="GeneID" id="116225145"/>
<sequence>MGRVTIISFLVLVTLTAKAHSNSPPEITTDVTIDVREDTPVGHRAFMITATDPEGEPLTYSFKSVSAFFQPNPTTGEVTVRSPLDREGQEVHTLMLVVSDGYFTDVQKPVTVILKDANDNQPVFQGTPYNAKIPENAALGTTVLRVSAKDADDGTSGYVGYYMSGVTPSDGAGLFEIEERTGAITLMGGLSFTEKSTFYQLNVTAMDGGGILEGQHVIQSSSVFIFVNVEDVPDIDPLFVNLPSTATVEERTPAGISVFKVQARDPDTGISSPIKYSITSERIITQSLHCHE</sequence>
<evidence type="ECO:0000256" key="5">
    <source>
        <dbReference type="ARBA" id="ARBA00022889"/>
    </source>
</evidence>
<protein>
    <submittedName>
        <fullName evidence="12">Cadherin-related family member 2-like isoform X1</fullName>
    </submittedName>
</protein>
<keyword evidence="9" id="KW-0732">Signal</keyword>
<keyword evidence="4 8" id="KW-0106">Calcium</keyword>
<feature type="signal peptide" evidence="9">
    <location>
        <begin position="1"/>
        <end position="21"/>
    </location>
</feature>
<dbReference type="InterPro" id="IPR050971">
    <property type="entry name" value="Cadherin-domain_protein"/>
</dbReference>
<evidence type="ECO:0000256" key="9">
    <source>
        <dbReference type="SAM" id="SignalP"/>
    </source>
</evidence>
<dbReference type="RefSeq" id="XP_031442726.1">
    <property type="nucleotide sequence ID" value="XM_031586866.1"/>
</dbReference>
<dbReference type="Pfam" id="PF00028">
    <property type="entry name" value="Cadherin"/>
    <property type="match status" value="2"/>
</dbReference>
<dbReference type="Gene3D" id="2.60.40.60">
    <property type="entry name" value="Cadherins"/>
    <property type="match status" value="3"/>
</dbReference>
<reference evidence="12" key="1">
    <citation type="submission" date="2025-08" db="UniProtKB">
        <authorList>
            <consortium name="RefSeq"/>
        </authorList>
    </citation>
    <scope>IDENTIFICATION</scope>
</reference>
<feature type="domain" description="Cadherin" evidence="10">
    <location>
        <begin position="125"/>
        <end position="239"/>
    </location>
</feature>
<evidence type="ECO:0000313" key="11">
    <source>
        <dbReference type="Proteomes" id="UP000515152"/>
    </source>
</evidence>
<evidence type="ECO:0000256" key="3">
    <source>
        <dbReference type="ARBA" id="ARBA00022737"/>
    </source>
</evidence>
<evidence type="ECO:0000313" key="12">
    <source>
        <dbReference type="RefSeq" id="XP_031442726.1"/>
    </source>
</evidence>
<dbReference type="SMART" id="SM00112">
    <property type="entry name" value="CA"/>
    <property type="match status" value="2"/>
</dbReference>
<keyword evidence="2" id="KW-0812">Transmembrane</keyword>
<evidence type="ECO:0000256" key="1">
    <source>
        <dbReference type="ARBA" id="ARBA00004370"/>
    </source>
</evidence>
<keyword evidence="11" id="KW-1185">Reference proteome</keyword>
<evidence type="ECO:0000256" key="6">
    <source>
        <dbReference type="ARBA" id="ARBA00022989"/>
    </source>
</evidence>
<dbReference type="PANTHER" id="PTHR24025">
    <property type="entry name" value="DESMOGLEIN FAMILY MEMBER"/>
    <property type="match status" value="1"/>
</dbReference>
<name>A0A6P8GXL4_CLUHA</name>
<evidence type="ECO:0000256" key="8">
    <source>
        <dbReference type="PROSITE-ProRule" id="PRU00043"/>
    </source>
</evidence>
<keyword evidence="3" id="KW-0677">Repeat</keyword>
<organism evidence="11 12">
    <name type="scientific">Clupea harengus</name>
    <name type="common">Atlantic herring</name>
    <dbReference type="NCBI Taxonomy" id="7950"/>
    <lineage>
        <taxon>Eukaryota</taxon>
        <taxon>Metazoa</taxon>
        <taxon>Chordata</taxon>
        <taxon>Craniata</taxon>
        <taxon>Vertebrata</taxon>
        <taxon>Euteleostomi</taxon>
        <taxon>Actinopterygii</taxon>
        <taxon>Neopterygii</taxon>
        <taxon>Teleostei</taxon>
        <taxon>Clupei</taxon>
        <taxon>Clupeiformes</taxon>
        <taxon>Clupeoidei</taxon>
        <taxon>Clupeidae</taxon>
        <taxon>Clupea</taxon>
    </lineage>
</organism>
<dbReference type="InterPro" id="IPR015919">
    <property type="entry name" value="Cadherin-like_sf"/>
</dbReference>
<keyword evidence="5" id="KW-0130">Cell adhesion</keyword>
<feature type="domain" description="Cadherin" evidence="10">
    <location>
        <begin position="27"/>
        <end position="124"/>
    </location>
</feature>
<dbReference type="Proteomes" id="UP000515152">
    <property type="component" value="Chromosome 20"/>
</dbReference>
<evidence type="ECO:0000256" key="2">
    <source>
        <dbReference type="ARBA" id="ARBA00022692"/>
    </source>
</evidence>
<accession>A0A6P8GXL4</accession>
<keyword evidence="7" id="KW-0472">Membrane</keyword>
<comment type="subcellular location">
    <subcellularLocation>
        <location evidence="1">Membrane</location>
    </subcellularLocation>
</comment>
<dbReference type="CDD" id="cd11304">
    <property type="entry name" value="Cadherin_repeat"/>
    <property type="match status" value="3"/>
</dbReference>
<gene>
    <name evidence="12" type="primary">LOC116225145</name>
</gene>
<dbReference type="PANTHER" id="PTHR24025:SF31">
    <property type="entry name" value="NEURAL-CADHERIN"/>
    <property type="match status" value="1"/>
</dbReference>
<dbReference type="GO" id="GO:0005509">
    <property type="term" value="F:calcium ion binding"/>
    <property type="evidence" value="ECO:0007669"/>
    <property type="project" value="UniProtKB-UniRule"/>
</dbReference>
<dbReference type="InterPro" id="IPR002126">
    <property type="entry name" value="Cadherin-like_dom"/>
</dbReference>
<evidence type="ECO:0000256" key="4">
    <source>
        <dbReference type="ARBA" id="ARBA00022837"/>
    </source>
</evidence>
<dbReference type="GO" id="GO:0005911">
    <property type="term" value="C:cell-cell junction"/>
    <property type="evidence" value="ECO:0007669"/>
    <property type="project" value="TreeGrafter"/>
</dbReference>
<dbReference type="PROSITE" id="PS00232">
    <property type="entry name" value="CADHERIN_1"/>
    <property type="match status" value="1"/>
</dbReference>
<evidence type="ECO:0000256" key="7">
    <source>
        <dbReference type="ARBA" id="ARBA00023136"/>
    </source>
</evidence>
<evidence type="ECO:0000259" key="10">
    <source>
        <dbReference type="PROSITE" id="PS50268"/>
    </source>
</evidence>
<feature type="chain" id="PRO_5027759509" evidence="9">
    <location>
        <begin position="22"/>
        <end position="292"/>
    </location>
</feature>
<dbReference type="GO" id="GO:0005886">
    <property type="term" value="C:plasma membrane"/>
    <property type="evidence" value="ECO:0007669"/>
    <property type="project" value="InterPro"/>
</dbReference>
<dbReference type="PRINTS" id="PR00205">
    <property type="entry name" value="CADHERIN"/>
</dbReference>